<protein>
    <submittedName>
        <fullName evidence="1">Uncharacterized protein</fullName>
    </submittedName>
</protein>
<name>A0A7I8KMQ0_SPIIN</name>
<reference evidence="1" key="1">
    <citation type="submission" date="2020-02" db="EMBL/GenBank/DDBJ databases">
        <authorList>
            <person name="Scholz U."/>
            <person name="Mascher M."/>
            <person name="Fiebig A."/>
        </authorList>
    </citation>
    <scope>NUCLEOTIDE SEQUENCE</scope>
</reference>
<evidence type="ECO:0000313" key="2">
    <source>
        <dbReference type="Proteomes" id="UP000663760"/>
    </source>
</evidence>
<gene>
    <name evidence="1" type="ORF">SI8410_07009747</name>
</gene>
<accession>A0A7I8KMQ0</accession>
<dbReference type="EMBL" id="LR746270">
    <property type="protein sequence ID" value="CAA7399077.1"/>
    <property type="molecule type" value="Genomic_DNA"/>
</dbReference>
<sequence>MFYRMNERVTASQLCWNLQIQKKKKKGK</sequence>
<dbReference type="Proteomes" id="UP000663760">
    <property type="component" value="Chromosome 7"/>
</dbReference>
<dbReference type="AlphaFoldDB" id="A0A7I8KMQ0"/>
<keyword evidence="2" id="KW-1185">Reference proteome</keyword>
<proteinExistence type="predicted"/>
<organism evidence="1 2">
    <name type="scientific">Spirodela intermedia</name>
    <name type="common">Intermediate duckweed</name>
    <dbReference type="NCBI Taxonomy" id="51605"/>
    <lineage>
        <taxon>Eukaryota</taxon>
        <taxon>Viridiplantae</taxon>
        <taxon>Streptophyta</taxon>
        <taxon>Embryophyta</taxon>
        <taxon>Tracheophyta</taxon>
        <taxon>Spermatophyta</taxon>
        <taxon>Magnoliopsida</taxon>
        <taxon>Liliopsida</taxon>
        <taxon>Araceae</taxon>
        <taxon>Lemnoideae</taxon>
        <taxon>Spirodela</taxon>
    </lineage>
</organism>
<evidence type="ECO:0000313" key="1">
    <source>
        <dbReference type="EMBL" id="CAA7399077.1"/>
    </source>
</evidence>